<name>A0A517T0J0_9BACT</name>
<dbReference type="Proteomes" id="UP000315003">
    <property type="component" value="Chromosome"/>
</dbReference>
<dbReference type="InterPro" id="IPR013656">
    <property type="entry name" value="PAS_4"/>
</dbReference>
<dbReference type="Gene3D" id="1.10.10.60">
    <property type="entry name" value="Homeodomain-like"/>
    <property type="match status" value="1"/>
</dbReference>
<evidence type="ECO:0000313" key="6">
    <source>
        <dbReference type="Proteomes" id="UP000315003"/>
    </source>
</evidence>
<sequence length="264" mass="30586">MPSAADHRSSTPPVAVHPQQEQFFLAMGGPQQFHLLFSHLPDVYFFFKDSQSRMMGASQTILNRLGVTAERDVIGTTDFDHFPHQLAKEFVRDDQFVMRTGQPLINRVEIWYTEHRMLDWFSTTKLPIYDLQQNIIGVMGAVRNYKGAKEEVQAYSKIDELLQHIHQNLHRKITVNELSELAQISTRQLHRRFVELFGMNVQEFLAKTRIKAATDALVETDQSVGEIAERFGFCDQSAFTQQFKKHLGQTPLKFRKSHRTLPRL</sequence>
<dbReference type="PROSITE" id="PS00041">
    <property type="entry name" value="HTH_ARAC_FAMILY_1"/>
    <property type="match status" value="1"/>
</dbReference>
<dbReference type="GO" id="GO:0003700">
    <property type="term" value="F:DNA-binding transcription factor activity"/>
    <property type="evidence" value="ECO:0007669"/>
    <property type="project" value="InterPro"/>
</dbReference>
<keyword evidence="5" id="KW-0808">Transferase</keyword>
<dbReference type="SMART" id="SM00342">
    <property type="entry name" value="HTH_ARAC"/>
    <property type="match status" value="1"/>
</dbReference>
<evidence type="ECO:0000256" key="2">
    <source>
        <dbReference type="ARBA" id="ARBA00023125"/>
    </source>
</evidence>
<dbReference type="GO" id="GO:0032259">
    <property type="term" value="P:methylation"/>
    <property type="evidence" value="ECO:0007669"/>
    <property type="project" value="UniProtKB-KW"/>
</dbReference>
<evidence type="ECO:0000256" key="3">
    <source>
        <dbReference type="ARBA" id="ARBA00023163"/>
    </source>
</evidence>
<dbReference type="PROSITE" id="PS01124">
    <property type="entry name" value="HTH_ARAC_FAMILY_2"/>
    <property type="match status" value="1"/>
</dbReference>
<dbReference type="Pfam" id="PF12833">
    <property type="entry name" value="HTH_18"/>
    <property type="match status" value="1"/>
</dbReference>
<dbReference type="RefSeq" id="WP_419187697.1">
    <property type="nucleotide sequence ID" value="NZ_CP036272.1"/>
</dbReference>
<evidence type="ECO:0000259" key="4">
    <source>
        <dbReference type="PROSITE" id="PS01124"/>
    </source>
</evidence>
<dbReference type="PANTHER" id="PTHR43280:SF28">
    <property type="entry name" value="HTH-TYPE TRANSCRIPTIONAL ACTIVATOR RHAS"/>
    <property type="match status" value="1"/>
</dbReference>
<protein>
    <submittedName>
        <fullName evidence="5">Bifunctional transcriptional activator/DNA repair enzyme AdaA</fullName>
        <ecNumber evidence="5">2.1.1.-</ecNumber>
    </submittedName>
</protein>
<evidence type="ECO:0000256" key="1">
    <source>
        <dbReference type="ARBA" id="ARBA00023015"/>
    </source>
</evidence>
<dbReference type="PRINTS" id="PR00032">
    <property type="entry name" value="HTHARAC"/>
</dbReference>
<gene>
    <name evidence="5" type="primary">adaA</name>
    <name evidence="5" type="ORF">SV7mr_44570</name>
</gene>
<dbReference type="SUPFAM" id="SSF55785">
    <property type="entry name" value="PYP-like sensor domain (PAS domain)"/>
    <property type="match status" value="1"/>
</dbReference>
<dbReference type="InterPro" id="IPR009057">
    <property type="entry name" value="Homeodomain-like_sf"/>
</dbReference>
<dbReference type="InterPro" id="IPR035965">
    <property type="entry name" value="PAS-like_dom_sf"/>
</dbReference>
<dbReference type="AlphaFoldDB" id="A0A517T0J0"/>
<keyword evidence="5" id="KW-0489">Methyltransferase</keyword>
<feature type="domain" description="HTH araC/xylS-type" evidence="4">
    <location>
        <begin position="159"/>
        <end position="257"/>
    </location>
</feature>
<dbReference type="Pfam" id="PF08448">
    <property type="entry name" value="PAS_4"/>
    <property type="match status" value="1"/>
</dbReference>
<reference evidence="5 6" key="1">
    <citation type="submission" date="2019-02" db="EMBL/GenBank/DDBJ databases">
        <title>Deep-cultivation of Planctomycetes and their phenomic and genomic characterization uncovers novel biology.</title>
        <authorList>
            <person name="Wiegand S."/>
            <person name="Jogler M."/>
            <person name="Boedeker C."/>
            <person name="Pinto D."/>
            <person name="Vollmers J."/>
            <person name="Rivas-Marin E."/>
            <person name="Kohn T."/>
            <person name="Peeters S.H."/>
            <person name="Heuer A."/>
            <person name="Rast P."/>
            <person name="Oberbeckmann S."/>
            <person name="Bunk B."/>
            <person name="Jeske O."/>
            <person name="Meyerdierks A."/>
            <person name="Storesund J.E."/>
            <person name="Kallscheuer N."/>
            <person name="Luecker S."/>
            <person name="Lage O.M."/>
            <person name="Pohl T."/>
            <person name="Merkel B.J."/>
            <person name="Hornburger P."/>
            <person name="Mueller R.-W."/>
            <person name="Bruemmer F."/>
            <person name="Labrenz M."/>
            <person name="Spormann A.M."/>
            <person name="Op den Camp H."/>
            <person name="Overmann J."/>
            <person name="Amann R."/>
            <person name="Jetten M.S.M."/>
            <person name="Mascher T."/>
            <person name="Medema M.H."/>
            <person name="Devos D.P."/>
            <person name="Kaster A.-K."/>
            <person name="Ovreas L."/>
            <person name="Rohde M."/>
            <person name="Galperin M.Y."/>
            <person name="Jogler C."/>
        </authorList>
    </citation>
    <scope>NUCLEOTIDE SEQUENCE [LARGE SCALE GENOMIC DNA]</scope>
    <source>
        <strain evidence="5 6">SV_7m_r</strain>
    </source>
</reference>
<dbReference type="Gene3D" id="3.30.450.20">
    <property type="entry name" value="PAS domain"/>
    <property type="match status" value="1"/>
</dbReference>
<dbReference type="EMBL" id="CP036272">
    <property type="protein sequence ID" value="QDT61916.1"/>
    <property type="molecule type" value="Genomic_DNA"/>
</dbReference>
<dbReference type="PANTHER" id="PTHR43280">
    <property type="entry name" value="ARAC-FAMILY TRANSCRIPTIONAL REGULATOR"/>
    <property type="match status" value="1"/>
</dbReference>
<proteinExistence type="predicted"/>
<dbReference type="GO" id="GO:0043565">
    <property type="term" value="F:sequence-specific DNA binding"/>
    <property type="evidence" value="ECO:0007669"/>
    <property type="project" value="InterPro"/>
</dbReference>
<dbReference type="InterPro" id="IPR018062">
    <property type="entry name" value="HTH_AraC-typ_CS"/>
</dbReference>
<keyword evidence="1" id="KW-0805">Transcription regulation</keyword>
<keyword evidence="6" id="KW-1185">Reference proteome</keyword>
<keyword evidence="2" id="KW-0238">DNA-binding</keyword>
<organism evidence="5 6">
    <name type="scientific">Stieleria bergensis</name>
    <dbReference type="NCBI Taxonomy" id="2528025"/>
    <lineage>
        <taxon>Bacteria</taxon>
        <taxon>Pseudomonadati</taxon>
        <taxon>Planctomycetota</taxon>
        <taxon>Planctomycetia</taxon>
        <taxon>Pirellulales</taxon>
        <taxon>Pirellulaceae</taxon>
        <taxon>Stieleria</taxon>
    </lineage>
</organism>
<evidence type="ECO:0000313" key="5">
    <source>
        <dbReference type="EMBL" id="QDT61916.1"/>
    </source>
</evidence>
<dbReference type="EC" id="2.1.1.-" evidence="5"/>
<keyword evidence="3" id="KW-0804">Transcription</keyword>
<accession>A0A517T0J0</accession>
<dbReference type="SUPFAM" id="SSF46689">
    <property type="entry name" value="Homeodomain-like"/>
    <property type="match status" value="2"/>
</dbReference>
<dbReference type="InterPro" id="IPR020449">
    <property type="entry name" value="Tscrpt_reg_AraC-type_HTH"/>
</dbReference>
<dbReference type="InterPro" id="IPR018060">
    <property type="entry name" value="HTH_AraC"/>
</dbReference>
<dbReference type="GO" id="GO:0008168">
    <property type="term" value="F:methyltransferase activity"/>
    <property type="evidence" value="ECO:0007669"/>
    <property type="project" value="UniProtKB-KW"/>
</dbReference>